<dbReference type="Proteomes" id="UP000559256">
    <property type="component" value="Unassembled WGS sequence"/>
</dbReference>
<dbReference type="Gene3D" id="3.90.1300.10">
    <property type="entry name" value="Amidase signature (AS) domain"/>
    <property type="match status" value="1"/>
</dbReference>
<dbReference type="InterPro" id="IPR023631">
    <property type="entry name" value="Amidase_dom"/>
</dbReference>
<dbReference type="PANTHER" id="PTHR11895:SF170">
    <property type="entry name" value="AMIDASE"/>
    <property type="match status" value="1"/>
</dbReference>
<organism evidence="3 4">
    <name type="scientific">Tetrapyrgos nigripes</name>
    <dbReference type="NCBI Taxonomy" id="182062"/>
    <lineage>
        <taxon>Eukaryota</taxon>
        <taxon>Fungi</taxon>
        <taxon>Dikarya</taxon>
        <taxon>Basidiomycota</taxon>
        <taxon>Agaricomycotina</taxon>
        <taxon>Agaricomycetes</taxon>
        <taxon>Agaricomycetidae</taxon>
        <taxon>Agaricales</taxon>
        <taxon>Marasmiineae</taxon>
        <taxon>Marasmiaceae</taxon>
        <taxon>Tetrapyrgos</taxon>
    </lineage>
</organism>
<evidence type="ECO:0000313" key="4">
    <source>
        <dbReference type="Proteomes" id="UP000559256"/>
    </source>
</evidence>
<accession>A0A8H5AVA0</accession>
<gene>
    <name evidence="3" type="ORF">D9758_017935</name>
</gene>
<feature type="domain" description="Amidase" evidence="2">
    <location>
        <begin position="86"/>
        <end position="518"/>
    </location>
</feature>
<dbReference type="InterPro" id="IPR000120">
    <property type="entry name" value="Amidase"/>
</dbReference>
<keyword evidence="4" id="KW-1185">Reference proteome</keyword>
<dbReference type="PROSITE" id="PS00571">
    <property type="entry name" value="AMIDASES"/>
    <property type="match status" value="1"/>
</dbReference>
<dbReference type="InterPro" id="IPR036928">
    <property type="entry name" value="AS_sf"/>
</dbReference>
<sequence>MSLPSLSISSGNPVNDSHLDSVLAKLGHTLKPEERGDFLTLLKAFHETISVVKDLPDYEPPTDLKRFPRENVHFPKAEDNDLGAWAWKFTAKDTQPNNGILAGKTIVMKDNISLAQVPCLLGTDAITDFIPTSDATVVTRSLTAGATILGKAVCENFSMSGTSCSAATGPVDNPYAKGYSTGGSSSGCGALVASGAVDMAIGGDQGGSIRLPASWCGIYGLKPTQGLIPYTGIAHLETTMDHTGPMTRTVLDNAILLKALAGTDNIDDRCRGTPPPSQIPDYPSILDQVKASPKPLEGFKIGLLKEGFFDVPSGLNDPRVSKKVREAAEKFKNLGALVEEVSVPLHSTSPTLWHCVVRRGCVPNFFGGTTGRQGFYMNQLTTKMGALQTAEGWEKVPCSAKDMILNGVYMQLYYPELYGKATNLIRMLTEQYDEALNKYDVLVMPTIPYLPVSHSPPDATVLEKISKGLGQVLNTCAFDVTGHPALSMPIGMLEALEDKIKLPVGLQIVGKHFDESTIYKAAFSWENGFDWKEY</sequence>
<comment type="caution">
    <text evidence="3">The sequence shown here is derived from an EMBL/GenBank/DDBJ whole genome shotgun (WGS) entry which is preliminary data.</text>
</comment>
<proteinExistence type="inferred from homology"/>
<protein>
    <recommendedName>
        <fullName evidence="2">Amidase domain-containing protein</fullName>
    </recommendedName>
</protein>
<dbReference type="PANTHER" id="PTHR11895">
    <property type="entry name" value="TRANSAMIDASE"/>
    <property type="match status" value="1"/>
</dbReference>
<dbReference type="GO" id="GO:0003824">
    <property type="term" value="F:catalytic activity"/>
    <property type="evidence" value="ECO:0007669"/>
    <property type="project" value="InterPro"/>
</dbReference>
<dbReference type="EMBL" id="JAACJM010000544">
    <property type="protein sequence ID" value="KAF5311550.1"/>
    <property type="molecule type" value="Genomic_DNA"/>
</dbReference>
<evidence type="ECO:0000256" key="1">
    <source>
        <dbReference type="ARBA" id="ARBA00009199"/>
    </source>
</evidence>
<dbReference type="AlphaFoldDB" id="A0A8H5AVA0"/>
<dbReference type="InterPro" id="IPR020556">
    <property type="entry name" value="Amidase_CS"/>
</dbReference>
<name>A0A8H5AVA0_9AGAR</name>
<evidence type="ECO:0000259" key="2">
    <source>
        <dbReference type="Pfam" id="PF01425"/>
    </source>
</evidence>
<dbReference type="OrthoDB" id="1879366at2759"/>
<evidence type="ECO:0000313" key="3">
    <source>
        <dbReference type="EMBL" id="KAF5311550.1"/>
    </source>
</evidence>
<dbReference type="Pfam" id="PF01425">
    <property type="entry name" value="Amidase"/>
    <property type="match status" value="1"/>
</dbReference>
<dbReference type="SUPFAM" id="SSF75304">
    <property type="entry name" value="Amidase signature (AS) enzymes"/>
    <property type="match status" value="1"/>
</dbReference>
<comment type="similarity">
    <text evidence="1">Belongs to the amidase family.</text>
</comment>
<reference evidence="3 4" key="1">
    <citation type="journal article" date="2020" name="ISME J.">
        <title>Uncovering the hidden diversity of litter-decomposition mechanisms in mushroom-forming fungi.</title>
        <authorList>
            <person name="Floudas D."/>
            <person name="Bentzer J."/>
            <person name="Ahren D."/>
            <person name="Johansson T."/>
            <person name="Persson P."/>
            <person name="Tunlid A."/>
        </authorList>
    </citation>
    <scope>NUCLEOTIDE SEQUENCE [LARGE SCALE GENOMIC DNA]</scope>
    <source>
        <strain evidence="3 4">CBS 291.85</strain>
    </source>
</reference>